<evidence type="ECO:0000256" key="8">
    <source>
        <dbReference type="ARBA" id="ARBA00042721"/>
    </source>
</evidence>
<dbReference type="InterPro" id="IPR019716">
    <property type="entry name" value="Ribosomal_mL53"/>
</dbReference>
<organism evidence="11">
    <name type="scientific">Soboliphyme baturini</name>
    <dbReference type="NCBI Taxonomy" id="241478"/>
    <lineage>
        <taxon>Eukaryota</taxon>
        <taxon>Metazoa</taxon>
        <taxon>Ecdysozoa</taxon>
        <taxon>Nematoda</taxon>
        <taxon>Enoplea</taxon>
        <taxon>Dorylaimia</taxon>
        <taxon>Dioctophymatida</taxon>
        <taxon>Dioctophymatoidea</taxon>
        <taxon>Soboliphymatidae</taxon>
        <taxon>Soboliphyme</taxon>
    </lineage>
</organism>
<evidence type="ECO:0000256" key="2">
    <source>
        <dbReference type="ARBA" id="ARBA00005557"/>
    </source>
</evidence>
<dbReference type="Gene3D" id="3.40.30.10">
    <property type="entry name" value="Glutaredoxin"/>
    <property type="match status" value="1"/>
</dbReference>
<dbReference type="EMBL" id="UZAM01007416">
    <property type="protein sequence ID" value="VDO99011.1"/>
    <property type="molecule type" value="Genomic_DNA"/>
</dbReference>
<keyword evidence="5" id="KW-0496">Mitochondrion</keyword>
<dbReference type="AlphaFoldDB" id="A0A183IGR4"/>
<keyword evidence="3" id="KW-0809">Transit peptide</keyword>
<name>A0A183IGR4_9BILA</name>
<protein>
    <recommendedName>
        <fullName evidence="7">Large ribosomal subunit protein mL53</fullName>
    </recommendedName>
    <alternativeName>
        <fullName evidence="8">39S ribosomal protein L53, mitochondrial</fullName>
    </alternativeName>
</protein>
<dbReference type="WBParaSite" id="SBAD_0000294401-mRNA-1">
    <property type="protein sequence ID" value="SBAD_0000294401-mRNA-1"/>
    <property type="gene ID" value="SBAD_0000294401"/>
</dbReference>
<accession>A0A183IGR4</accession>
<dbReference type="PANTHER" id="PTHR33618">
    <property type="entry name" value="39S RIBOSOMAL PROTEIN L53, MITOCHONDRIAL"/>
    <property type="match status" value="1"/>
</dbReference>
<proteinExistence type="inferred from homology"/>
<evidence type="ECO:0000313" key="10">
    <source>
        <dbReference type="Proteomes" id="UP000270296"/>
    </source>
</evidence>
<dbReference type="Pfam" id="PF10780">
    <property type="entry name" value="MRP_L53"/>
    <property type="match status" value="1"/>
</dbReference>
<reference evidence="9 10" key="2">
    <citation type="submission" date="2018-11" db="EMBL/GenBank/DDBJ databases">
        <authorList>
            <consortium name="Pathogen Informatics"/>
        </authorList>
    </citation>
    <scope>NUCLEOTIDE SEQUENCE [LARGE SCALE GENOMIC DNA]</scope>
</reference>
<keyword evidence="6" id="KW-0687">Ribonucleoprotein</keyword>
<evidence type="ECO:0000256" key="1">
    <source>
        <dbReference type="ARBA" id="ARBA00004173"/>
    </source>
</evidence>
<evidence type="ECO:0000313" key="9">
    <source>
        <dbReference type="EMBL" id="VDO99011.1"/>
    </source>
</evidence>
<sequence>MCLMWQSIRSGVRYNPLKTTMVESKSLTLKNVERVLFRFDPFFPQNDSLRNFMPLIMLERVRQTNPNCVVKAYLTNDRTPPTFRASLCKFFVFGLMLIVR</sequence>
<comment type="similarity">
    <text evidence="2">Belongs to the mitochondrion-specific ribosomal protein mL53 family.</text>
</comment>
<dbReference type="GO" id="GO:0005762">
    <property type="term" value="C:mitochondrial large ribosomal subunit"/>
    <property type="evidence" value="ECO:0007669"/>
    <property type="project" value="TreeGrafter"/>
</dbReference>
<dbReference type="OrthoDB" id="6618793at2759"/>
<comment type="subcellular location">
    <subcellularLocation>
        <location evidence="1">Mitochondrion</location>
    </subcellularLocation>
</comment>
<dbReference type="Proteomes" id="UP000270296">
    <property type="component" value="Unassembled WGS sequence"/>
</dbReference>
<evidence type="ECO:0000256" key="3">
    <source>
        <dbReference type="ARBA" id="ARBA00022946"/>
    </source>
</evidence>
<evidence type="ECO:0000256" key="7">
    <source>
        <dbReference type="ARBA" id="ARBA00035180"/>
    </source>
</evidence>
<gene>
    <name evidence="9" type="ORF">SBAD_LOCUS2809</name>
</gene>
<evidence type="ECO:0000313" key="11">
    <source>
        <dbReference type="WBParaSite" id="SBAD_0000294401-mRNA-1"/>
    </source>
</evidence>
<keyword evidence="4" id="KW-0689">Ribosomal protein</keyword>
<reference evidence="11" key="1">
    <citation type="submission" date="2016-06" db="UniProtKB">
        <authorList>
            <consortium name="WormBaseParasite"/>
        </authorList>
    </citation>
    <scope>IDENTIFICATION</scope>
</reference>
<dbReference type="InterPro" id="IPR052473">
    <property type="entry name" value="mtLSU_mL53"/>
</dbReference>
<evidence type="ECO:0000256" key="5">
    <source>
        <dbReference type="ARBA" id="ARBA00023128"/>
    </source>
</evidence>
<dbReference type="PANTHER" id="PTHR33618:SF1">
    <property type="entry name" value="LARGE RIBOSOMAL SUBUNIT PROTEIN ML53"/>
    <property type="match status" value="1"/>
</dbReference>
<keyword evidence="10" id="KW-1185">Reference proteome</keyword>
<evidence type="ECO:0000256" key="6">
    <source>
        <dbReference type="ARBA" id="ARBA00023274"/>
    </source>
</evidence>
<evidence type="ECO:0000256" key="4">
    <source>
        <dbReference type="ARBA" id="ARBA00022980"/>
    </source>
</evidence>